<proteinExistence type="predicted"/>
<organism evidence="2 3">
    <name type="scientific">Phyllostomus discolor</name>
    <name type="common">pale spear-nosed bat</name>
    <dbReference type="NCBI Taxonomy" id="89673"/>
    <lineage>
        <taxon>Eukaryota</taxon>
        <taxon>Metazoa</taxon>
        <taxon>Chordata</taxon>
        <taxon>Craniata</taxon>
        <taxon>Vertebrata</taxon>
        <taxon>Euteleostomi</taxon>
        <taxon>Mammalia</taxon>
        <taxon>Eutheria</taxon>
        <taxon>Laurasiatheria</taxon>
        <taxon>Chiroptera</taxon>
        <taxon>Yangochiroptera</taxon>
        <taxon>Phyllostomidae</taxon>
        <taxon>Phyllostominae</taxon>
        <taxon>Phyllostomus</taxon>
    </lineage>
</organism>
<sequence length="141" mass="15759">MSSPTNEAELPVALFLCAQGTWRPAANEGLRRLPSLWWPPAGGLGRLREALWCSCHVCCCRHRHSAARGSVWLAWWEQGCRRPFSGCRCWWQNACGRAQDPLPQGPYGVPVGRASDCQSSVPTPRTRSCTKTERHNEEALD</sequence>
<dbReference type="Proteomes" id="UP000664940">
    <property type="component" value="Unassembled WGS sequence"/>
</dbReference>
<accession>A0A834ADI1</accession>
<comment type="caution">
    <text evidence="2">The sequence shown here is derived from an EMBL/GenBank/DDBJ whole genome shotgun (WGS) entry which is preliminary data.</text>
</comment>
<name>A0A834ADI1_9CHIR</name>
<dbReference type="EMBL" id="JABVXQ010000005">
    <property type="protein sequence ID" value="KAF6109538.1"/>
    <property type="molecule type" value="Genomic_DNA"/>
</dbReference>
<feature type="compositionally biased region" description="Basic and acidic residues" evidence="1">
    <location>
        <begin position="130"/>
        <end position="141"/>
    </location>
</feature>
<feature type="region of interest" description="Disordered" evidence="1">
    <location>
        <begin position="109"/>
        <end position="141"/>
    </location>
</feature>
<evidence type="ECO:0000313" key="2">
    <source>
        <dbReference type="EMBL" id="KAF6109538.1"/>
    </source>
</evidence>
<gene>
    <name evidence="2" type="ORF">HJG60_010811</name>
</gene>
<feature type="compositionally biased region" description="Polar residues" evidence="1">
    <location>
        <begin position="116"/>
        <end position="129"/>
    </location>
</feature>
<evidence type="ECO:0000256" key="1">
    <source>
        <dbReference type="SAM" id="MobiDB-lite"/>
    </source>
</evidence>
<dbReference type="AlphaFoldDB" id="A0A834ADI1"/>
<reference evidence="2 3" key="1">
    <citation type="journal article" date="2020" name="Nature">
        <title>Six reference-quality genomes reveal evolution of bat adaptations.</title>
        <authorList>
            <person name="Jebb D."/>
            <person name="Huang Z."/>
            <person name="Pippel M."/>
            <person name="Hughes G.M."/>
            <person name="Lavrichenko K."/>
            <person name="Devanna P."/>
            <person name="Winkler S."/>
            <person name="Jermiin L.S."/>
            <person name="Skirmuntt E.C."/>
            <person name="Katzourakis A."/>
            <person name="Burkitt-Gray L."/>
            <person name="Ray D.A."/>
            <person name="Sullivan K.A.M."/>
            <person name="Roscito J.G."/>
            <person name="Kirilenko B.M."/>
            <person name="Davalos L.M."/>
            <person name="Corthals A.P."/>
            <person name="Power M.L."/>
            <person name="Jones G."/>
            <person name="Ransome R.D."/>
            <person name="Dechmann D.K.N."/>
            <person name="Locatelli A.G."/>
            <person name="Puechmaille S.J."/>
            <person name="Fedrigo O."/>
            <person name="Jarvis E.D."/>
            <person name="Hiller M."/>
            <person name="Vernes S.C."/>
            <person name="Myers E.W."/>
            <person name="Teeling E.C."/>
        </authorList>
    </citation>
    <scope>NUCLEOTIDE SEQUENCE [LARGE SCALE GENOMIC DNA]</scope>
    <source>
        <strain evidence="2">Bat1K_MPI-CBG_1</strain>
    </source>
</reference>
<protein>
    <submittedName>
        <fullName evidence="2">Uncharacterized protein</fullName>
    </submittedName>
</protein>
<evidence type="ECO:0000313" key="3">
    <source>
        <dbReference type="Proteomes" id="UP000664940"/>
    </source>
</evidence>